<dbReference type="InterPro" id="IPR006127">
    <property type="entry name" value="ZnuA-like"/>
</dbReference>
<evidence type="ECO:0000256" key="4">
    <source>
        <dbReference type="RuleBase" id="RU003512"/>
    </source>
</evidence>
<proteinExistence type="inferred from homology"/>
<dbReference type="GO" id="GO:0030001">
    <property type="term" value="P:metal ion transport"/>
    <property type="evidence" value="ECO:0007669"/>
    <property type="project" value="InterPro"/>
</dbReference>
<dbReference type="OrthoDB" id="9810636at2"/>
<dbReference type="STRING" id="326298.Suden_2065"/>
<dbReference type="PRINTS" id="PR00690">
    <property type="entry name" value="ADHESNFAMILY"/>
</dbReference>
<evidence type="ECO:0000256" key="2">
    <source>
        <dbReference type="ARBA" id="ARBA00022448"/>
    </source>
</evidence>
<dbReference type="GO" id="GO:0007155">
    <property type="term" value="P:cell adhesion"/>
    <property type="evidence" value="ECO:0007669"/>
    <property type="project" value="InterPro"/>
</dbReference>
<dbReference type="GO" id="GO:0046872">
    <property type="term" value="F:metal ion binding"/>
    <property type="evidence" value="ECO:0007669"/>
    <property type="project" value="InterPro"/>
</dbReference>
<dbReference type="Gene3D" id="3.40.50.1980">
    <property type="entry name" value="Nitrogenase molybdenum iron protein domain"/>
    <property type="match status" value="2"/>
</dbReference>
<dbReference type="Pfam" id="PF01297">
    <property type="entry name" value="ZnuA"/>
    <property type="match status" value="1"/>
</dbReference>
<dbReference type="PANTHER" id="PTHR42953">
    <property type="entry name" value="HIGH-AFFINITY ZINC UPTAKE SYSTEM PROTEIN ZNUA-RELATED"/>
    <property type="match status" value="1"/>
</dbReference>
<protein>
    <submittedName>
        <fullName evidence="5">Periplasmic solute binding protein</fullName>
    </submittedName>
</protein>
<dbReference type="InterPro" id="IPR006128">
    <property type="entry name" value="Lipoprotein_PsaA-like"/>
</dbReference>
<accession>Q30NU2</accession>
<dbReference type="EMBL" id="CP000153">
    <property type="protein sequence ID" value="ABB45339.1"/>
    <property type="molecule type" value="Genomic_DNA"/>
</dbReference>
<organism evidence="5 6">
    <name type="scientific">Sulfurimonas denitrificans (strain ATCC 33889 / DSM 1251)</name>
    <name type="common">Thiomicrospira denitrificans (strain ATCC 33889 / DSM 1251)</name>
    <dbReference type="NCBI Taxonomy" id="326298"/>
    <lineage>
        <taxon>Bacteria</taxon>
        <taxon>Pseudomonadati</taxon>
        <taxon>Campylobacterota</taxon>
        <taxon>Epsilonproteobacteria</taxon>
        <taxon>Campylobacterales</taxon>
        <taxon>Sulfurimonadaceae</taxon>
        <taxon>Sulfurimonas</taxon>
    </lineage>
</organism>
<evidence type="ECO:0000313" key="5">
    <source>
        <dbReference type="EMBL" id="ABB45339.1"/>
    </source>
</evidence>
<keyword evidence="6" id="KW-1185">Reference proteome</keyword>
<evidence type="ECO:0000256" key="1">
    <source>
        <dbReference type="ARBA" id="ARBA00011028"/>
    </source>
</evidence>
<gene>
    <name evidence="5" type="ordered locus">Suden_2065</name>
</gene>
<dbReference type="Proteomes" id="UP000002714">
    <property type="component" value="Chromosome"/>
</dbReference>
<dbReference type="RefSeq" id="WP_011373679.1">
    <property type="nucleotide sequence ID" value="NC_007575.1"/>
</dbReference>
<evidence type="ECO:0000256" key="3">
    <source>
        <dbReference type="ARBA" id="ARBA00022729"/>
    </source>
</evidence>
<dbReference type="eggNOG" id="COG0803">
    <property type="taxonomic scope" value="Bacteria"/>
</dbReference>
<dbReference type="InterPro" id="IPR050492">
    <property type="entry name" value="Bact_metal-bind_prot9"/>
</dbReference>
<sequence length="304" mass="34368">MNLRETILTTLFSAVIFLMPLQADEINQKPTIAASTFSLYDIAKNIAADSAEVFMIMPFGVDAHSYEPSPKQMAKISKSALVLYSGAGLEPWIKGFEFKNRALDISNFVELRELLHDEHDKHGHNHSEHGADPHYWQDPQNMILATQQIVKELISLFPKNRDLYIKNGDTYVAMLQNLDASYRANLKECKLDTIIVNHNAFSYLANRYNFYTQALSGLSPEAEPSAKDMIKLIKFIKEHKVKVIFFEKFASQKAIKAIAKEANVNADVLQPLGNITADEAKQNLGYEDIMRINLEKISTALECK</sequence>
<dbReference type="SUPFAM" id="SSF53807">
    <property type="entry name" value="Helical backbone' metal receptor"/>
    <property type="match status" value="1"/>
</dbReference>
<comment type="similarity">
    <text evidence="1 4">Belongs to the bacterial solute-binding protein 9 family.</text>
</comment>
<dbReference type="PRINTS" id="PR00691">
    <property type="entry name" value="ADHESINB"/>
</dbReference>
<dbReference type="KEGG" id="tdn:Suden_2065"/>
<reference evidence="5 6" key="1">
    <citation type="journal article" date="2008" name="Appl. Environ. Microbiol.">
        <title>Genome of the epsilonproteobacterial chemolithoautotroph Sulfurimonas denitrificans.</title>
        <authorList>
            <person name="Sievert S.M."/>
            <person name="Scott K.M."/>
            <person name="Klotz M.G."/>
            <person name="Chain P.S.G."/>
            <person name="Hauser L.J."/>
            <person name="Hemp J."/>
            <person name="Huegler M."/>
            <person name="Land M."/>
            <person name="Lapidus A."/>
            <person name="Larimer F.W."/>
            <person name="Lucas S."/>
            <person name="Malfatti S.A."/>
            <person name="Meyer F."/>
            <person name="Paulsen I.T."/>
            <person name="Ren Q."/>
            <person name="Simon J."/>
            <person name="Bailey K."/>
            <person name="Diaz E."/>
            <person name="Fitzpatrick K.A."/>
            <person name="Glover B."/>
            <person name="Gwatney N."/>
            <person name="Korajkic A."/>
            <person name="Long A."/>
            <person name="Mobberley J.M."/>
            <person name="Pantry S.N."/>
            <person name="Pazder G."/>
            <person name="Peterson S."/>
            <person name="Quintanilla J.D."/>
            <person name="Sprinkle R."/>
            <person name="Stephens J."/>
            <person name="Thomas P."/>
            <person name="Vaughn R."/>
            <person name="Weber M.J."/>
            <person name="Wooten L.L."/>
        </authorList>
    </citation>
    <scope>NUCLEOTIDE SEQUENCE [LARGE SCALE GENOMIC DNA]</scope>
    <source>
        <strain evidence="6">ATCC 33889 / DSM 1251</strain>
    </source>
</reference>
<keyword evidence="2 4" id="KW-0813">Transport</keyword>
<name>Q30NU2_SULDN</name>
<dbReference type="AlphaFoldDB" id="Q30NU2"/>
<dbReference type="HOGENOM" id="CLU_016838_1_0_7"/>
<evidence type="ECO:0000313" key="6">
    <source>
        <dbReference type="Proteomes" id="UP000002714"/>
    </source>
</evidence>
<dbReference type="InterPro" id="IPR006129">
    <property type="entry name" value="AdhesinB"/>
</dbReference>
<dbReference type="PANTHER" id="PTHR42953:SF3">
    <property type="entry name" value="HIGH-AFFINITY ZINC UPTAKE SYSTEM PROTEIN ZNUA"/>
    <property type="match status" value="1"/>
</dbReference>
<keyword evidence="3" id="KW-0732">Signal</keyword>